<proteinExistence type="predicted"/>
<dbReference type="STRING" id="653733.Selin_2253"/>
<dbReference type="InParanoid" id="E6W409"/>
<name>E6W409_DESIS</name>
<protein>
    <submittedName>
        <fullName evidence="2">Succinylglutamate desuccinylase/aspartoacylase</fullName>
    </submittedName>
</protein>
<reference evidence="2 3" key="1">
    <citation type="submission" date="2010-12" db="EMBL/GenBank/DDBJ databases">
        <title>Complete sequence of Desulfurispirillum indicum S5.</title>
        <authorList>
            <consortium name="US DOE Joint Genome Institute"/>
            <person name="Lucas S."/>
            <person name="Copeland A."/>
            <person name="Lapidus A."/>
            <person name="Cheng J.-F."/>
            <person name="Goodwin L."/>
            <person name="Pitluck S."/>
            <person name="Chertkov O."/>
            <person name="Held B."/>
            <person name="Detter J.C."/>
            <person name="Han C."/>
            <person name="Tapia R."/>
            <person name="Land M."/>
            <person name="Hauser L."/>
            <person name="Kyrpides N."/>
            <person name="Ivanova N."/>
            <person name="Mikhailova N."/>
            <person name="Haggblom M."/>
            <person name="Rauschenbach I."/>
            <person name="Bini E."/>
            <person name="Woyke T."/>
        </authorList>
    </citation>
    <scope>NUCLEOTIDE SEQUENCE [LARGE SCALE GENOMIC DNA]</scope>
    <source>
        <strain evidence="3">ATCC BAA-1389 / DSM 22839 / S5</strain>
    </source>
</reference>
<sequence length="470" mass="53397">MFFFLTLLLSPPITLANHDFAFDIHEVPKASKWQPGPKVLVIGGIHGDEPGGYLAADYALEGVVGKGEIHVIPRMNKRAIILNRRGVYADMNRLFEHDISPRIPEQRTVRELISIIPQYDYILSLHDGGGFYHPEYIDNVRNPRRYGQSIIIDTDIYHETRHGTVCLQCIAEEIIQTLNGQILHEDHQFRVNNHNTASPQTIHAEQRTSLTFFTLTQLGVPAFCMEASKLLPDINQKVFYHINAIEGFAAAVGIEYHRPWNTYADIGIFLAHTDHLHSVTIAINGAARTMPPSGRIHVRPGDSIAVQEINASSPIGWYPDIYGTGFYDDSLRSFSVAEETKIVIRRNNEDRGIIEVRLADEPTEFFEALVDGEIHLLRQGQVVHVHERFKILRGFTDRGEETMVNVAGYVPPGLEGKIPDDRGYALHPEELDWRYSVDRRGLQYRVHSFADRTFRSTGEIYFTVDDMYGK</sequence>
<dbReference type="SUPFAM" id="SSF53187">
    <property type="entry name" value="Zn-dependent exopeptidases"/>
    <property type="match status" value="1"/>
</dbReference>
<accession>E6W409</accession>
<gene>
    <name evidence="2" type="ordered locus">Selin_2253</name>
</gene>
<dbReference type="RefSeq" id="WP_013506849.1">
    <property type="nucleotide sequence ID" value="NC_014836.1"/>
</dbReference>
<evidence type="ECO:0000313" key="3">
    <source>
        <dbReference type="Proteomes" id="UP000002572"/>
    </source>
</evidence>
<dbReference type="Gene3D" id="3.40.630.10">
    <property type="entry name" value="Zn peptidases"/>
    <property type="match status" value="1"/>
</dbReference>
<dbReference type="InterPro" id="IPR031489">
    <property type="entry name" value="Peptidase_M99"/>
</dbReference>
<organism evidence="2 3">
    <name type="scientific">Desulfurispirillum indicum (strain ATCC BAA-1389 / DSM 22839 / S5)</name>
    <dbReference type="NCBI Taxonomy" id="653733"/>
    <lineage>
        <taxon>Bacteria</taxon>
        <taxon>Pseudomonadati</taxon>
        <taxon>Chrysiogenota</taxon>
        <taxon>Chrysiogenia</taxon>
        <taxon>Chrysiogenales</taxon>
        <taxon>Chrysiogenaceae</taxon>
        <taxon>Desulfurispirillum</taxon>
    </lineage>
</organism>
<dbReference type="Pfam" id="PF17033">
    <property type="entry name" value="Peptidase_M99"/>
    <property type="match status" value="1"/>
</dbReference>
<keyword evidence="3" id="KW-1185">Reference proteome</keyword>
<dbReference type="EMBL" id="CP002432">
    <property type="protein sequence ID" value="ADU66973.1"/>
    <property type="molecule type" value="Genomic_DNA"/>
</dbReference>
<dbReference type="eggNOG" id="COG3608">
    <property type="taxonomic scope" value="Bacteria"/>
</dbReference>
<dbReference type="HOGENOM" id="CLU_632596_0_0_0"/>
<dbReference type="AlphaFoldDB" id="E6W409"/>
<evidence type="ECO:0000259" key="1">
    <source>
        <dbReference type="Pfam" id="PF17033"/>
    </source>
</evidence>
<dbReference type="KEGG" id="din:Selin_2253"/>
<evidence type="ECO:0000313" key="2">
    <source>
        <dbReference type="EMBL" id="ADU66973.1"/>
    </source>
</evidence>
<dbReference type="Proteomes" id="UP000002572">
    <property type="component" value="Chromosome"/>
</dbReference>
<feature type="domain" description="D,L-carboxypeptidase peptidase" evidence="1">
    <location>
        <begin position="34"/>
        <end position="261"/>
    </location>
</feature>